<accession>A0A8J3QGA5</accession>
<keyword evidence="1" id="KW-0812">Transmembrane</keyword>
<comment type="caution">
    <text evidence="2">The sequence shown here is derived from an EMBL/GenBank/DDBJ whole genome shotgun (WGS) entry which is preliminary data.</text>
</comment>
<dbReference type="AlphaFoldDB" id="A0A8J3QGA5"/>
<keyword evidence="1" id="KW-1133">Transmembrane helix</keyword>
<keyword evidence="3" id="KW-1185">Reference proteome</keyword>
<feature type="transmembrane region" description="Helical" evidence="1">
    <location>
        <begin position="59"/>
        <end position="78"/>
    </location>
</feature>
<organism evidence="2 3">
    <name type="scientific">Rhizocola hellebori</name>
    <dbReference type="NCBI Taxonomy" id="1392758"/>
    <lineage>
        <taxon>Bacteria</taxon>
        <taxon>Bacillati</taxon>
        <taxon>Actinomycetota</taxon>
        <taxon>Actinomycetes</taxon>
        <taxon>Micromonosporales</taxon>
        <taxon>Micromonosporaceae</taxon>
        <taxon>Rhizocola</taxon>
    </lineage>
</organism>
<feature type="transmembrane region" description="Helical" evidence="1">
    <location>
        <begin position="12"/>
        <end position="33"/>
    </location>
</feature>
<sequence>MAHLPINHRLGGFYRTLAALAGLYLLLFGIIGASKTWGSESFFAQGGTTEALGLKTNPAFSLLSIVVGAVILLGALFLRNFDHFINYAAGVIFWVAGLFGLILIRTGANFLNFAVSTCVVSFIIGTVLVLAGMYGKRGTAAEAQEEEIYRHSGRGAVLELETPRHKLSAHPGVQHPKD</sequence>
<gene>
    <name evidence="2" type="ORF">Rhe02_71610</name>
</gene>
<dbReference type="Proteomes" id="UP000612899">
    <property type="component" value="Unassembled WGS sequence"/>
</dbReference>
<evidence type="ECO:0000313" key="2">
    <source>
        <dbReference type="EMBL" id="GIH09094.1"/>
    </source>
</evidence>
<evidence type="ECO:0008006" key="4">
    <source>
        <dbReference type="Google" id="ProtNLM"/>
    </source>
</evidence>
<proteinExistence type="predicted"/>
<feature type="transmembrane region" description="Helical" evidence="1">
    <location>
        <begin position="85"/>
        <end position="104"/>
    </location>
</feature>
<feature type="transmembrane region" description="Helical" evidence="1">
    <location>
        <begin position="110"/>
        <end position="131"/>
    </location>
</feature>
<evidence type="ECO:0000256" key="1">
    <source>
        <dbReference type="SAM" id="Phobius"/>
    </source>
</evidence>
<dbReference type="Pfam" id="PF14325">
    <property type="entry name" value="DUF4383"/>
    <property type="match status" value="1"/>
</dbReference>
<keyword evidence="1" id="KW-0472">Membrane</keyword>
<reference evidence="2" key="1">
    <citation type="submission" date="2021-01" db="EMBL/GenBank/DDBJ databases">
        <title>Whole genome shotgun sequence of Rhizocola hellebori NBRC 109834.</title>
        <authorList>
            <person name="Komaki H."/>
            <person name="Tamura T."/>
        </authorList>
    </citation>
    <scope>NUCLEOTIDE SEQUENCE</scope>
    <source>
        <strain evidence="2">NBRC 109834</strain>
    </source>
</reference>
<evidence type="ECO:0000313" key="3">
    <source>
        <dbReference type="Proteomes" id="UP000612899"/>
    </source>
</evidence>
<protein>
    <recommendedName>
        <fullName evidence="4">DUF4383 domain-containing protein</fullName>
    </recommendedName>
</protein>
<name>A0A8J3QGA5_9ACTN</name>
<dbReference type="RefSeq" id="WP_203912827.1">
    <property type="nucleotide sequence ID" value="NZ_BONY01000061.1"/>
</dbReference>
<dbReference type="EMBL" id="BONY01000061">
    <property type="protein sequence ID" value="GIH09094.1"/>
    <property type="molecule type" value="Genomic_DNA"/>
</dbReference>